<dbReference type="Proteomes" id="UP001195724">
    <property type="component" value="Unassembled WGS sequence"/>
</dbReference>
<reference evidence="3" key="2">
    <citation type="submission" date="2021-04" db="EMBL/GenBank/DDBJ databases">
        <title>Saccharothrix algeriensis WGS.</title>
        <authorList>
            <person name="Stuskova K."/>
            <person name="Hakalova E."/>
            <person name="Tebbal A.B."/>
            <person name="Eichmeier A."/>
        </authorList>
    </citation>
    <scope>NUCLEOTIDE SEQUENCE</scope>
    <source>
        <strain evidence="3">NRRL B-24137</strain>
    </source>
</reference>
<protein>
    <submittedName>
        <fullName evidence="3">Uncharacterized protein</fullName>
    </submittedName>
</protein>
<evidence type="ECO:0000313" key="4">
    <source>
        <dbReference type="Proteomes" id="UP000671828"/>
    </source>
</evidence>
<dbReference type="Proteomes" id="UP000671828">
    <property type="component" value="Chromosome"/>
</dbReference>
<keyword evidence="5" id="KW-1185">Reference proteome</keyword>
<feature type="signal peptide" evidence="1">
    <location>
        <begin position="1"/>
        <end position="27"/>
    </location>
</feature>
<evidence type="ECO:0000313" key="5">
    <source>
        <dbReference type="Proteomes" id="UP001195724"/>
    </source>
</evidence>
<evidence type="ECO:0000256" key="1">
    <source>
        <dbReference type="SAM" id="SignalP"/>
    </source>
</evidence>
<proteinExistence type="predicted"/>
<dbReference type="EMBL" id="CP072788">
    <property type="protein sequence ID" value="QTR02936.1"/>
    <property type="molecule type" value="Genomic_DNA"/>
</dbReference>
<accession>A0A8T8HWR8</accession>
<gene>
    <name evidence="3" type="ORF">J7S33_28685</name>
    <name evidence="2" type="ORF">JOE68_005509</name>
</gene>
<dbReference type="AlphaFoldDB" id="A0A8T8HWR8"/>
<feature type="chain" id="PRO_5035909170" evidence="1">
    <location>
        <begin position="28"/>
        <end position="125"/>
    </location>
</feature>
<evidence type="ECO:0000313" key="2">
    <source>
        <dbReference type="EMBL" id="MBM7814644.1"/>
    </source>
</evidence>
<sequence length="125" mass="12912">MSKSVRLVMAALLALGALAGWSTTAAASEIREEITIPLTPDLSSSGRVEARAAICFFTYAYGERALASVRCYGNGGAAGYFSVSAQCGDGSMVHSDPARYGSPITVSCPGSAGIRKLTVTLTTLR</sequence>
<organism evidence="3 4">
    <name type="scientific">Saccharothrix algeriensis</name>
    <dbReference type="NCBI Taxonomy" id="173560"/>
    <lineage>
        <taxon>Bacteria</taxon>
        <taxon>Bacillati</taxon>
        <taxon>Actinomycetota</taxon>
        <taxon>Actinomycetes</taxon>
        <taxon>Pseudonocardiales</taxon>
        <taxon>Pseudonocardiaceae</taxon>
        <taxon>Saccharothrix</taxon>
    </lineage>
</organism>
<reference evidence="2 5" key="1">
    <citation type="submission" date="2021-01" db="EMBL/GenBank/DDBJ databases">
        <title>Sequencing the genomes of 1000 actinobacteria strains.</title>
        <authorList>
            <person name="Klenk H.-P."/>
        </authorList>
    </citation>
    <scope>NUCLEOTIDE SEQUENCE [LARGE SCALE GENOMIC DNA]</scope>
    <source>
        <strain evidence="2 5">DSM 44581</strain>
    </source>
</reference>
<dbReference type="EMBL" id="JAFBCL010000001">
    <property type="protein sequence ID" value="MBM7814644.1"/>
    <property type="molecule type" value="Genomic_DNA"/>
</dbReference>
<dbReference type="RefSeq" id="WP_204845265.1">
    <property type="nucleotide sequence ID" value="NZ_JAFBCL010000001.1"/>
</dbReference>
<keyword evidence="1" id="KW-0732">Signal</keyword>
<name>A0A8T8HWR8_9PSEU</name>
<evidence type="ECO:0000313" key="3">
    <source>
        <dbReference type="EMBL" id="QTR02936.1"/>
    </source>
</evidence>